<keyword evidence="1" id="KW-0812">Transmembrane</keyword>
<accession>A0A5N6INS9</accession>
<gene>
    <name evidence="2" type="ORF">BDV30DRAFT_219863</name>
</gene>
<evidence type="ECO:0000256" key="1">
    <source>
        <dbReference type="SAM" id="Phobius"/>
    </source>
</evidence>
<dbReference type="Proteomes" id="UP000326289">
    <property type="component" value="Unassembled WGS sequence"/>
</dbReference>
<dbReference type="EMBL" id="ML732897">
    <property type="protein sequence ID" value="KAB8267549.1"/>
    <property type="molecule type" value="Genomic_DNA"/>
</dbReference>
<feature type="transmembrane region" description="Helical" evidence="1">
    <location>
        <begin position="13"/>
        <end position="35"/>
    </location>
</feature>
<protein>
    <submittedName>
        <fullName evidence="2">Uncharacterized protein</fullName>
    </submittedName>
</protein>
<keyword evidence="3" id="KW-1185">Reference proteome</keyword>
<keyword evidence="1" id="KW-1133">Transmembrane helix</keyword>
<sequence length="57" mass="6306">MQKPRGCSVAKKMSISVVSMSILSLLNFPMCIEIVSDKSSRVMKRSGWSLFFFASSA</sequence>
<organism evidence="2 3">
    <name type="scientific">Aspergillus minisclerotigenes</name>
    <dbReference type="NCBI Taxonomy" id="656917"/>
    <lineage>
        <taxon>Eukaryota</taxon>
        <taxon>Fungi</taxon>
        <taxon>Dikarya</taxon>
        <taxon>Ascomycota</taxon>
        <taxon>Pezizomycotina</taxon>
        <taxon>Eurotiomycetes</taxon>
        <taxon>Eurotiomycetidae</taxon>
        <taxon>Eurotiales</taxon>
        <taxon>Aspergillaceae</taxon>
        <taxon>Aspergillus</taxon>
        <taxon>Aspergillus subgen. Circumdati</taxon>
    </lineage>
</organism>
<reference evidence="2 3" key="1">
    <citation type="submission" date="2019-04" db="EMBL/GenBank/DDBJ databases">
        <title>Fungal friends and foes A comparative genomics study of 23 Aspergillus species from section Flavi.</title>
        <authorList>
            <consortium name="DOE Joint Genome Institute"/>
            <person name="Kjaerbolling I."/>
            <person name="Vesth T.C."/>
            <person name="Frisvad J.C."/>
            <person name="Nybo J.L."/>
            <person name="Theobald S."/>
            <person name="Kildgaard S."/>
            <person name="Petersen T.I."/>
            <person name="Kuo A."/>
            <person name="Sato A."/>
            <person name="Lyhne E.K."/>
            <person name="Kogle M.E."/>
            <person name="Wiebenga A."/>
            <person name="Kun R.S."/>
            <person name="Lubbers R.J."/>
            <person name="Makela M.R."/>
            <person name="Barry K."/>
            <person name="Chovatia M."/>
            <person name="Clum A."/>
            <person name="Daum C."/>
            <person name="Haridas S."/>
            <person name="He G."/>
            <person name="LaButti K."/>
            <person name="Lipzen A."/>
            <person name="Mondo S."/>
            <person name="Pangilinan J."/>
            <person name="Riley R."/>
            <person name="Salamov A."/>
            <person name="Simmons B.A."/>
            <person name="Magnuson J.K."/>
            <person name="Henrissat B."/>
            <person name="Mortensen U.H."/>
            <person name="Larsen T.O."/>
            <person name="De vries R.P."/>
            <person name="Grigoriev I.V."/>
            <person name="Machida M."/>
            <person name="Baker S.E."/>
            <person name="Andersen M.R."/>
        </authorList>
    </citation>
    <scope>NUCLEOTIDE SEQUENCE [LARGE SCALE GENOMIC DNA]</scope>
    <source>
        <strain evidence="2 3">CBS 117635</strain>
    </source>
</reference>
<name>A0A5N6INS9_9EURO</name>
<evidence type="ECO:0000313" key="2">
    <source>
        <dbReference type="EMBL" id="KAB8267549.1"/>
    </source>
</evidence>
<proteinExistence type="predicted"/>
<dbReference type="AlphaFoldDB" id="A0A5N6INS9"/>
<evidence type="ECO:0000313" key="3">
    <source>
        <dbReference type="Proteomes" id="UP000326289"/>
    </source>
</evidence>
<keyword evidence="1" id="KW-0472">Membrane</keyword>